<reference evidence="5" key="1">
    <citation type="submission" date="2025-08" db="UniProtKB">
        <authorList>
            <consortium name="Ensembl"/>
        </authorList>
    </citation>
    <scope>IDENTIFICATION</scope>
</reference>
<dbReference type="Ensembl" id="ENSPKIT00000040825.1">
    <property type="protein sequence ID" value="ENSPKIP00000016335.1"/>
    <property type="gene ID" value="ENSPKIG00000002703.1"/>
</dbReference>
<accession>A0A3B3REK6</accession>
<dbReference type="GO" id="GO:0005886">
    <property type="term" value="C:plasma membrane"/>
    <property type="evidence" value="ECO:0007669"/>
    <property type="project" value="TreeGrafter"/>
</dbReference>
<feature type="signal peptide" evidence="3">
    <location>
        <begin position="1"/>
        <end position="18"/>
    </location>
</feature>
<feature type="compositionally biased region" description="Basic and acidic residues" evidence="2">
    <location>
        <begin position="133"/>
        <end position="146"/>
    </location>
</feature>
<dbReference type="GeneTree" id="ENSGT00570000079168"/>
<evidence type="ECO:0000259" key="4">
    <source>
        <dbReference type="Pfam" id="PF15235"/>
    </source>
</evidence>
<dbReference type="AlphaFoldDB" id="A0A3B3REK6"/>
<sequence length="454" mass="48563">MLLCLFSVSLLMAESGCPAPDTLPLEALDGAPPKEELWKSTSASSAHLRPKESGLEPPQDGCQGGACTPEVAARRDGARPRCCAGPLGGVENHRPCAEEGRNPAWKENHVASANNMDQRGDRLEPAKQPVQRSHSDSLHISRETPRPQVREAGFPCQWVNYCSRETPGCPSLVCKQAMQLQQNNTVTVCQCGGGSPAHPLSSVQICVPSAGELDAPRVGCGETCYGPHVHACSLGDACAAFCHHLPIPAPVPLPPRLVDGERGGQRAPHHHVDRLAFPRLVTSVSETGLDTKSVTCCCGGEHVERSAARPGEGRQTRDTGTMTTHWDLKDVGVQVGQPQSTTPPHVFPEVSLVEETEAEEAATQKSPVREVAWDAEGMTWEVYGASVDPEELGLAIQKHLELQIKETASRAARLVRQDTASSQQSGRRRKRGGGSVISSLRNPTCCVRSSAAVD</sequence>
<organism evidence="5 6">
    <name type="scientific">Paramormyrops kingsleyae</name>
    <dbReference type="NCBI Taxonomy" id="1676925"/>
    <lineage>
        <taxon>Eukaryota</taxon>
        <taxon>Metazoa</taxon>
        <taxon>Chordata</taxon>
        <taxon>Craniata</taxon>
        <taxon>Vertebrata</taxon>
        <taxon>Euteleostomi</taxon>
        <taxon>Actinopterygii</taxon>
        <taxon>Neopterygii</taxon>
        <taxon>Teleostei</taxon>
        <taxon>Osteoglossocephala</taxon>
        <taxon>Osteoglossomorpha</taxon>
        <taxon>Osteoglossiformes</taxon>
        <taxon>Mormyridae</taxon>
        <taxon>Paramormyrops</taxon>
    </lineage>
</organism>
<dbReference type="PANTHER" id="PTHR15718">
    <property type="entry name" value="G PROTEIN-REGULATED INDUCER OF NEURITE OUTGROWTH C-TERMINAL DOMAIN-CONTAINING PROTEIN"/>
    <property type="match status" value="1"/>
</dbReference>
<evidence type="ECO:0000256" key="3">
    <source>
        <dbReference type="SAM" id="SignalP"/>
    </source>
</evidence>
<dbReference type="PANTHER" id="PTHR15718:SF5">
    <property type="entry name" value="G PROTEIN-REGULATED INDUCER OF NEURITE OUTGROWTH 2"/>
    <property type="match status" value="1"/>
</dbReference>
<keyword evidence="6" id="KW-1185">Reference proteome</keyword>
<dbReference type="InterPro" id="IPR032745">
    <property type="entry name" value="GRIN_C"/>
</dbReference>
<dbReference type="Proteomes" id="UP000261540">
    <property type="component" value="Unplaced"/>
</dbReference>
<feature type="region of interest" description="Disordered" evidence="2">
    <location>
        <begin position="413"/>
        <end position="441"/>
    </location>
</feature>
<dbReference type="Pfam" id="PF15235">
    <property type="entry name" value="GRIN_C"/>
    <property type="match status" value="1"/>
</dbReference>
<feature type="region of interest" description="Disordered" evidence="2">
    <location>
        <begin position="35"/>
        <end position="64"/>
    </location>
</feature>
<reference evidence="5" key="2">
    <citation type="submission" date="2025-09" db="UniProtKB">
        <authorList>
            <consortium name="Ensembl"/>
        </authorList>
    </citation>
    <scope>IDENTIFICATION</scope>
</reference>
<feature type="domain" description="G protein-regulated inducer of neurite outgrowth C-terminal" evidence="4">
    <location>
        <begin position="344"/>
        <end position="450"/>
    </location>
</feature>
<comment type="function">
    <text evidence="1">May be involved in neurite outgrowth.</text>
</comment>
<feature type="chain" id="PRO_5017309081" evidence="3">
    <location>
        <begin position="19"/>
        <end position="454"/>
    </location>
</feature>
<evidence type="ECO:0000313" key="5">
    <source>
        <dbReference type="Ensembl" id="ENSPKIP00000016335.1"/>
    </source>
</evidence>
<dbReference type="InterPro" id="IPR026646">
    <property type="entry name" value="GPRIN2-like/GPRIN3"/>
</dbReference>
<proteinExistence type="predicted"/>
<evidence type="ECO:0000256" key="2">
    <source>
        <dbReference type="SAM" id="MobiDB-lite"/>
    </source>
</evidence>
<keyword evidence="3" id="KW-0732">Signal</keyword>
<evidence type="ECO:0000256" key="1">
    <source>
        <dbReference type="ARBA" id="ARBA00002358"/>
    </source>
</evidence>
<name>A0A3B3REK6_9TELE</name>
<feature type="region of interest" description="Disordered" evidence="2">
    <location>
        <begin position="119"/>
        <end position="146"/>
    </location>
</feature>
<evidence type="ECO:0000313" key="6">
    <source>
        <dbReference type="Proteomes" id="UP000261540"/>
    </source>
</evidence>
<dbReference type="GO" id="GO:0031175">
    <property type="term" value="P:neuron projection development"/>
    <property type="evidence" value="ECO:0007669"/>
    <property type="project" value="TreeGrafter"/>
</dbReference>
<protein>
    <submittedName>
        <fullName evidence="5">Si:dkey-191g9.7</fullName>
    </submittedName>
</protein>